<reference evidence="8 9" key="1">
    <citation type="submission" date="2018-06" db="EMBL/GenBank/DDBJ databases">
        <title>Genomic Encyclopedia of Type Strains, Phase IV (KMG-IV): sequencing the most valuable type-strain genomes for metagenomic binning, comparative biology and taxonomic classification.</title>
        <authorList>
            <person name="Goeker M."/>
        </authorList>
    </citation>
    <scope>NUCLEOTIDE SEQUENCE [LARGE SCALE GENOMIC DNA]</scope>
    <source>
        <strain evidence="8 9">DSM 5</strain>
    </source>
</reference>
<evidence type="ECO:0000256" key="5">
    <source>
        <dbReference type="ARBA" id="ARBA00023136"/>
    </source>
</evidence>
<evidence type="ECO:0000256" key="3">
    <source>
        <dbReference type="ARBA" id="ARBA00022692"/>
    </source>
</evidence>
<protein>
    <submittedName>
        <fullName evidence="8">Putative RDD family membrane protein YckC</fullName>
    </submittedName>
</protein>
<dbReference type="InterPro" id="IPR010432">
    <property type="entry name" value="RDD"/>
</dbReference>
<proteinExistence type="predicted"/>
<evidence type="ECO:0000313" key="9">
    <source>
        <dbReference type="Proteomes" id="UP000248646"/>
    </source>
</evidence>
<feature type="transmembrane region" description="Helical" evidence="6">
    <location>
        <begin position="76"/>
        <end position="96"/>
    </location>
</feature>
<gene>
    <name evidence="8" type="ORF">C7437_10153</name>
</gene>
<dbReference type="PANTHER" id="PTHR36115">
    <property type="entry name" value="PROLINE-RICH ANTIGEN HOMOLOG-RELATED"/>
    <property type="match status" value="1"/>
</dbReference>
<accession>A0A2W7MHS3</accession>
<feature type="transmembrane region" description="Helical" evidence="6">
    <location>
        <begin position="42"/>
        <end position="64"/>
    </location>
</feature>
<evidence type="ECO:0000256" key="2">
    <source>
        <dbReference type="ARBA" id="ARBA00022475"/>
    </source>
</evidence>
<feature type="domain" description="RDD" evidence="7">
    <location>
        <begin position="36"/>
        <end position="161"/>
    </location>
</feature>
<evidence type="ECO:0000256" key="4">
    <source>
        <dbReference type="ARBA" id="ARBA00022989"/>
    </source>
</evidence>
<evidence type="ECO:0000313" key="8">
    <source>
        <dbReference type="EMBL" id="PZX06952.1"/>
    </source>
</evidence>
<dbReference type="AlphaFoldDB" id="A0A2W7MHS3"/>
<organism evidence="8 9">
    <name type="scientific">Psychrobacillus insolitus</name>
    <dbReference type="NCBI Taxonomy" id="1461"/>
    <lineage>
        <taxon>Bacteria</taxon>
        <taxon>Bacillati</taxon>
        <taxon>Bacillota</taxon>
        <taxon>Bacilli</taxon>
        <taxon>Bacillales</taxon>
        <taxon>Bacillaceae</taxon>
        <taxon>Psychrobacillus</taxon>
    </lineage>
</organism>
<evidence type="ECO:0000256" key="1">
    <source>
        <dbReference type="ARBA" id="ARBA00004651"/>
    </source>
</evidence>
<sequence length="194" mass="22321">MMSEYVQSPENNVLSNQSESQQILVNHTEQYVSKAAGFWIRFWAYTVDLLVLASIGMLLIKPIFRLFSLDINNPSWYAPFAVITATIFYGYFIVMTKLCNQTVGKMIFGIRVISKDGAKLKWSTVLFREWIGRIISVIPFNIPYLVVAFTPRNQAIHDFIADTLVIHEGAYDKKEKGFYEKSNTAKELQEQNVF</sequence>
<keyword evidence="5 6" id="KW-0472">Membrane</keyword>
<keyword evidence="2" id="KW-1003">Cell membrane</keyword>
<dbReference type="Proteomes" id="UP000248646">
    <property type="component" value="Unassembled WGS sequence"/>
</dbReference>
<keyword evidence="4 6" id="KW-1133">Transmembrane helix</keyword>
<dbReference type="PANTHER" id="PTHR36115:SF9">
    <property type="entry name" value="LMO1584 PROTEIN"/>
    <property type="match status" value="1"/>
</dbReference>
<dbReference type="Pfam" id="PF06271">
    <property type="entry name" value="RDD"/>
    <property type="match status" value="1"/>
</dbReference>
<keyword evidence="3 6" id="KW-0812">Transmembrane</keyword>
<dbReference type="EMBL" id="QKZI01000001">
    <property type="protein sequence ID" value="PZX06952.1"/>
    <property type="molecule type" value="Genomic_DNA"/>
</dbReference>
<evidence type="ECO:0000259" key="7">
    <source>
        <dbReference type="Pfam" id="PF06271"/>
    </source>
</evidence>
<comment type="subcellular location">
    <subcellularLocation>
        <location evidence="1">Cell membrane</location>
        <topology evidence="1">Multi-pass membrane protein</topology>
    </subcellularLocation>
</comment>
<dbReference type="InterPro" id="IPR051791">
    <property type="entry name" value="Pra-immunoreactive"/>
</dbReference>
<dbReference type="GO" id="GO:0005886">
    <property type="term" value="C:plasma membrane"/>
    <property type="evidence" value="ECO:0007669"/>
    <property type="project" value="UniProtKB-SubCell"/>
</dbReference>
<evidence type="ECO:0000256" key="6">
    <source>
        <dbReference type="SAM" id="Phobius"/>
    </source>
</evidence>
<name>A0A2W7MHS3_9BACI</name>
<comment type="caution">
    <text evidence="8">The sequence shown here is derived from an EMBL/GenBank/DDBJ whole genome shotgun (WGS) entry which is preliminary data.</text>
</comment>
<keyword evidence="9" id="KW-1185">Reference proteome</keyword>